<proteinExistence type="predicted"/>
<accession>A0A0D2MDA8</accession>
<name>A0A0D2MDA8_HYPSF</name>
<feature type="non-terminal residue" evidence="1">
    <location>
        <position position="1"/>
    </location>
</feature>
<dbReference type="EMBL" id="KN817557">
    <property type="protein sequence ID" value="KJA21518.1"/>
    <property type="molecule type" value="Genomic_DNA"/>
</dbReference>
<evidence type="ECO:0000313" key="2">
    <source>
        <dbReference type="Proteomes" id="UP000054270"/>
    </source>
</evidence>
<organism evidence="1 2">
    <name type="scientific">Hypholoma sublateritium (strain FD-334 SS-4)</name>
    <dbReference type="NCBI Taxonomy" id="945553"/>
    <lineage>
        <taxon>Eukaryota</taxon>
        <taxon>Fungi</taxon>
        <taxon>Dikarya</taxon>
        <taxon>Basidiomycota</taxon>
        <taxon>Agaricomycotina</taxon>
        <taxon>Agaricomycetes</taxon>
        <taxon>Agaricomycetidae</taxon>
        <taxon>Agaricales</taxon>
        <taxon>Agaricineae</taxon>
        <taxon>Strophariaceae</taxon>
        <taxon>Hypholoma</taxon>
    </lineage>
</organism>
<evidence type="ECO:0000313" key="1">
    <source>
        <dbReference type="EMBL" id="KJA21518.1"/>
    </source>
</evidence>
<dbReference type="AlphaFoldDB" id="A0A0D2MDA8"/>
<protein>
    <submittedName>
        <fullName evidence="1">Uncharacterized protein</fullName>
    </submittedName>
</protein>
<reference evidence="2" key="1">
    <citation type="submission" date="2014-04" db="EMBL/GenBank/DDBJ databases">
        <title>Evolutionary Origins and Diversification of the Mycorrhizal Mutualists.</title>
        <authorList>
            <consortium name="DOE Joint Genome Institute"/>
            <consortium name="Mycorrhizal Genomics Consortium"/>
            <person name="Kohler A."/>
            <person name="Kuo A."/>
            <person name="Nagy L.G."/>
            <person name="Floudas D."/>
            <person name="Copeland A."/>
            <person name="Barry K.W."/>
            <person name="Cichocki N."/>
            <person name="Veneault-Fourrey C."/>
            <person name="LaButti K."/>
            <person name="Lindquist E.A."/>
            <person name="Lipzen A."/>
            <person name="Lundell T."/>
            <person name="Morin E."/>
            <person name="Murat C."/>
            <person name="Riley R."/>
            <person name="Ohm R."/>
            <person name="Sun H."/>
            <person name="Tunlid A."/>
            <person name="Henrissat B."/>
            <person name="Grigoriev I.V."/>
            <person name="Hibbett D.S."/>
            <person name="Martin F."/>
        </authorList>
    </citation>
    <scope>NUCLEOTIDE SEQUENCE [LARGE SCALE GENOMIC DNA]</scope>
    <source>
        <strain evidence="2">FD-334 SS-4</strain>
    </source>
</reference>
<gene>
    <name evidence="1" type="ORF">HYPSUDRAFT_723725</name>
</gene>
<dbReference type="Proteomes" id="UP000054270">
    <property type="component" value="Unassembled WGS sequence"/>
</dbReference>
<keyword evidence="2" id="KW-1185">Reference proteome</keyword>
<sequence length="77" mass="9264">VLFVRACRISISQEGSFSLSKHCAYFSKQSKEILLCRMSCRGKGWSLISAAYRLARRHAYRCWTLFRRKRQWDWMLK</sequence>